<reference evidence="3 4" key="1">
    <citation type="journal article" date="2014" name="Antonie Van Leeuwenhoek">
        <title>Hyphomonas beringensis sp. nov. and Hyphomonas chukchiensis sp. nov., isolated from surface seawater of the Bering Sea and Chukchi Sea.</title>
        <authorList>
            <person name="Li C."/>
            <person name="Lai Q."/>
            <person name="Li G."/>
            <person name="Dong C."/>
            <person name="Wang J."/>
            <person name="Liao Y."/>
            <person name="Shao Z."/>
        </authorList>
    </citation>
    <scope>NUCLEOTIDE SEQUENCE [LARGE SCALE GENOMIC DNA]</scope>
    <source>
        <strain evidence="3 4">22II1-22F38</strain>
    </source>
</reference>
<sequence>MQRNEIPKKSNIPIGLHAKRPFNFLSSQLTKSLFSEPILHIVWGMADGDVLFEQALALLLDGEGGESLMKSAALMRRAADSGHAAAANNFGAMLHHGRGVHQDFAAARAYYAQAAEAGLAPAMFNLGFMKLRALGGERNEVEARALFEKAAHLGEVNAITFLGVMMMTGEGGPKQFAEAQAWWDKGAELGDNRCAFNLGMAHAGGHGKEQPDFVEAWRWFSRAHDMGNHSAGPELERLASVLTEDERRQIEG</sequence>
<dbReference type="EMBL" id="DOGS01000118">
    <property type="protein sequence ID" value="HBQ48395.1"/>
    <property type="molecule type" value="Genomic_DNA"/>
</dbReference>
<evidence type="ECO:0000313" key="5">
    <source>
        <dbReference type="Proteomes" id="UP000259173"/>
    </source>
</evidence>
<dbReference type="PATRIC" id="fig|1280948.3.peg.2762"/>
<evidence type="ECO:0000313" key="2">
    <source>
        <dbReference type="EMBL" id="HBQ48395.1"/>
    </source>
</evidence>
<dbReference type="InterPro" id="IPR011990">
    <property type="entry name" value="TPR-like_helical_dom_sf"/>
</dbReference>
<keyword evidence="4" id="KW-1185">Reference proteome</keyword>
<comment type="caution">
    <text evidence="3">The sequence shown here is derived from an EMBL/GenBank/DDBJ whole genome shotgun (WGS) entry which is preliminary data.</text>
</comment>
<dbReference type="Proteomes" id="UP000024547">
    <property type="component" value="Unassembled WGS sequence"/>
</dbReference>
<evidence type="ECO:0000313" key="4">
    <source>
        <dbReference type="Proteomes" id="UP000024547"/>
    </source>
</evidence>
<dbReference type="Proteomes" id="UP000259173">
    <property type="component" value="Unassembled WGS sequence"/>
</dbReference>
<evidence type="ECO:0000313" key="1">
    <source>
        <dbReference type="EMBL" id="HAE93947.1"/>
    </source>
</evidence>
<dbReference type="PANTHER" id="PTHR43628:SF1">
    <property type="entry name" value="CHITIN SYNTHASE REGULATORY FACTOR 2-RELATED"/>
    <property type="match status" value="1"/>
</dbReference>
<dbReference type="PANTHER" id="PTHR43628">
    <property type="entry name" value="ACTIVATOR OF C KINASE PROTEIN 1-RELATED"/>
    <property type="match status" value="1"/>
</dbReference>
<dbReference type="SMART" id="SM00671">
    <property type="entry name" value="SEL1"/>
    <property type="match status" value="4"/>
</dbReference>
<gene>
    <name evidence="1" type="ORF">DCG65_05265</name>
    <name evidence="2" type="ORF">DD728_05845</name>
    <name evidence="3" type="ORF">HY36_08240</name>
</gene>
<dbReference type="Gene3D" id="1.25.40.10">
    <property type="entry name" value="Tetratricopeptide repeat domain"/>
    <property type="match status" value="1"/>
</dbReference>
<dbReference type="STRING" id="1280948.HY36_08240"/>
<proteinExistence type="predicted"/>
<name>A0A059DZ47_9PROT</name>
<dbReference type="eggNOG" id="COG0790">
    <property type="taxonomic scope" value="Bacteria"/>
</dbReference>
<dbReference type="Proteomes" id="UP000263957">
    <property type="component" value="Unassembled WGS sequence"/>
</dbReference>
<evidence type="ECO:0000313" key="6">
    <source>
        <dbReference type="Proteomes" id="UP000263957"/>
    </source>
</evidence>
<dbReference type="EMBL" id="AWFH01000045">
    <property type="protein sequence ID" value="KCZ59257.1"/>
    <property type="molecule type" value="Genomic_DNA"/>
</dbReference>
<protein>
    <submittedName>
        <fullName evidence="1">Sel1 repeat family protein</fullName>
    </submittedName>
</protein>
<evidence type="ECO:0000313" key="3">
    <source>
        <dbReference type="EMBL" id="KCZ59257.1"/>
    </source>
</evidence>
<dbReference type="AlphaFoldDB" id="A0A059DZ47"/>
<organism evidence="3 4">
    <name type="scientific">Hyphomonas atlantica</name>
    <dbReference type="NCBI Taxonomy" id="1280948"/>
    <lineage>
        <taxon>Bacteria</taxon>
        <taxon>Pseudomonadati</taxon>
        <taxon>Pseudomonadota</taxon>
        <taxon>Alphaproteobacteria</taxon>
        <taxon>Hyphomonadales</taxon>
        <taxon>Hyphomonadaceae</taxon>
        <taxon>Hyphomonas</taxon>
    </lineage>
</organism>
<reference evidence="5 6" key="2">
    <citation type="journal article" date="2018" name="Nat. Biotechnol.">
        <title>A standardized bacterial taxonomy based on genome phylogeny substantially revises the tree of life.</title>
        <authorList>
            <person name="Parks D.H."/>
            <person name="Chuvochina M."/>
            <person name="Waite D.W."/>
            <person name="Rinke C."/>
            <person name="Skarshewski A."/>
            <person name="Chaumeil P.A."/>
            <person name="Hugenholtz P."/>
        </authorList>
    </citation>
    <scope>NUCLEOTIDE SEQUENCE [LARGE SCALE GENOMIC DNA]</scope>
    <source>
        <strain evidence="2">UBA10378</strain>
        <strain evidence="1">UBA8557</strain>
    </source>
</reference>
<dbReference type="Pfam" id="PF08238">
    <property type="entry name" value="Sel1"/>
    <property type="match status" value="5"/>
</dbReference>
<dbReference type="InterPro" id="IPR052945">
    <property type="entry name" value="Mitotic_Regulator"/>
</dbReference>
<dbReference type="SUPFAM" id="SSF81901">
    <property type="entry name" value="HCP-like"/>
    <property type="match status" value="1"/>
</dbReference>
<dbReference type="EMBL" id="DMBR01000153">
    <property type="protein sequence ID" value="HAE93947.1"/>
    <property type="molecule type" value="Genomic_DNA"/>
</dbReference>
<dbReference type="InterPro" id="IPR006597">
    <property type="entry name" value="Sel1-like"/>
</dbReference>
<accession>A0A059DZ47</accession>